<dbReference type="STRING" id="1285242.A6A04_19725"/>
<dbReference type="PANTHER" id="PTHR34047">
    <property type="entry name" value="NUCLEAR INTRON MATURASE 1, MITOCHONDRIAL-RELATED"/>
    <property type="match status" value="1"/>
</dbReference>
<evidence type="ECO:0000256" key="1">
    <source>
        <dbReference type="ARBA" id="ARBA00034120"/>
    </source>
</evidence>
<dbReference type="SUPFAM" id="SSF56672">
    <property type="entry name" value="DNA/RNA polymerases"/>
    <property type="match status" value="1"/>
</dbReference>
<keyword evidence="4" id="KW-1185">Reference proteome</keyword>
<reference evidence="3 4" key="1">
    <citation type="submission" date="2016-04" db="EMBL/GenBank/DDBJ databases">
        <title>Draft genome sequence of freshwater magnetotactic bacteria Magnetospirillum marisnigri SP-1 and Magnetospirillum moscoviense BB-1.</title>
        <authorList>
            <person name="Koziaeva V."/>
            <person name="Dziuba M.V."/>
            <person name="Ivanov T.M."/>
            <person name="Kuznetsov B."/>
            <person name="Grouzdev D.S."/>
        </authorList>
    </citation>
    <scope>NUCLEOTIDE SEQUENCE [LARGE SCALE GENOMIC DNA]</scope>
    <source>
        <strain evidence="3 4">SP-1</strain>
    </source>
</reference>
<organism evidence="3 4">
    <name type="scientific">Paramagnetospirillum marisnigri</name>
    <dbReference type="NCBI Taxonomy" id="1285242"/>
    <lineage>
        <taxon>Bacteria</taxon>
        <taxon>Pseudomonadati</taxon>
        <taxon>Pseudomonadota</taxon>
        <taxon>Alphaproteobacteria</taxon>
        <taxon>Rhodospirillales</taxon>
        <taxon>Magnetospirillaceae</taxon>
        <taxon>Paramagnetospirillum</taxon>
    </lineage>
</organism>
<dbReference type="Pfam" id="PF00078">
    <property type="entry name" value="RVT_1"/>
    <property type="match status" value="1"/>
</dbReference>
<proteinExistence type="inferred from homology"/>
<sequence length="192" mass="22489">MKFLLHRIADRTLLRLVVKWLKAGVMEGGVVGRSEEGTPQGGPMSPLLANVYLHYVLDLWFEHRFKPSAAGTCELVRYADDFVVCFERRDEAERFRQELEARFAEFGLRLSAEKTRQIEFGKWSRQNGKTGPSVEPRSFDFLGFTHYMRIQGKTGWRYRVARKPSRKSRDKFLDGVKEWLGWPCRTRWKAGR</sequence>
<protein>
    <recommendedName>
        <fullName evidence="2">Reverse transcriptase domain-containing protein</fullName>
    </recommendedName>
</protein>
<dbReference type="InterPro" id="IPR000477">
    <property type="entry name" value="RT_dom"/>
</dbReference>
<dbReference type="InterPro" id="IPR043502">
    <property type="entry name" value="DNA/RNA_pol_sf"/>
</dbReference>
<feature type="domain" description="Reverse transcriptase" evidence="2">
    <location>
        <begin position="1"/>
        <end position="146"/>
    </location>
</feature>
<evidence type="ECO:0000313" key="4">
    <source>
        <dbReference type="Proteomes" id="UP000078428"/>
    </source>
</evidence>
<dbReference type="InterPro" id="IPR051083">
    <property type="entry name" value="GrpII_Intron_Splice-Mob/Def"/>
</dbReference>
<evidence type="ECO:0000313" key="3">
    <source>
        <dbReference type="EMBL" id="OAN48830.1"/>
    </source>
</evidence>
<name>A0A178MJI4_9PROT</name>
<dbReference type="PANTHER" id="PTHR34047:SF8">
    <property type="entry name" value="PROTEIN YKFC"/>
    <property type="match status" value="1"/>
</dbReference>
<evidence type="ECO:0000259" key="2">
    <source>
        <dbReference type="PROSITE" id="PS50878"/>
    </source>
</evidence>
<dbReference type="PROSITE" id="PS50878">
    <property type="entry name" value="RT_POL"/>
    <property type="match status" value="1"/>
</dbReference>
<comment type="caution">
    <text evidence="3">The sequence shown here is derived from an EMBL/GenBank/DDBJ whole genome shotgun (WGS) entry which is preliminary data.</text>
</comment>
<dbReference type="CDD" id="cd01651">
    <property type="entry name" value="RT_G2_intron"/>
    <property type="match status" value="1"/>
</dbReference>
<dbReference type="AlphaFoldDB" id="A0A178MJI4"/>
<dbReference type="EMBL" id="LWQT01000068">
    <property type="protein sequence ID" value="OAN48830.1"/>
    <property type="molecule type" value="Genomic_DNA"/>
</dbReference>
<accession>A0A178MJI4</accession>
<dbReference type="Proteomes" id="UP000078428">
    <property type="component" value="Unassembled WGS sequence"/>
</dbReference>
<gene>
    <name evidence="3" type="ORF">A6A04_19725</name>
</gene>
<comment type="similarity">
    <text evidence="1">Belongs to the bacterial reverse transcriptase family.</text>
</comment>